<accession>F4C8X2</accession>
<protein>
    <recommendedName>
        <fullName evidence="2">Adenylate kinase</fullName>
    </recommendedName>
</protein>
<evidence type="ECO:0000313" key="1">
    <source>
        <dbReference type="EMBL" id="ADZ81441.1"/>
    </source>
</evidence>
<dbReference type="STRING" id="743722.Sph21_4934"/>
<organism evidence="1">
    <name type="scientific">Sphingobacterium sp. (strain 21)</name>
    <dbReference type="NCBI Taxonomy" id="743722"/>
    <lineage>
        <taxon>Bacteria</taxon>
        <taxon>Pseudomonadati</taxon>
        <taxon>Bacteroidota</taxon>
        <taxon>Sphingobacteriia</taxon>
        <taxon>Sphingobacteriales</taxon>
        <taxon>Sphingobacteriaceae</taxon>
        <taxon>Sphingobacterium</taxon>
    </lineage>
</organism>
<dbReference type="InterPro" id="IPR027417">
    <property type="entry name" value="P-loop_NTPase"/>
</dbReference>
<sequence length="181" mass="20532">MKTFNNIIFIGGIHGVGKSSVCYNICSKLNIHHLSASELIKWDELNEDPKNKKVVDIPDTQKRLIIGLQQAVKDNKHYLLDGHYCLLNNGSEVTHVPLETFKQINPKLLILILGDISEIKDKLEVRDHKRYDVGLLKSLQNEELTYAKHLSKSLGIDLLIGNKDEYSVIMNSLPKFLGEND</sequence>
<dbReference type="EMBL" id="CP002584">
    <property type="protein sequence ID" value="ADZ81441.1"/>
    <property type="molecule type" value="Genomic_DNA"/>
</dbReference>
<evidence type="ECO:0008006" key="2">
    <source>
        <dbReference type="Google" id="ProtNLM"/>
    </source>
</evidence>
<dbReference type="HOGENOM" id="CLU_094604_1_0_10"/>
<gene>
    <name evidence="1" type="ordered locus">Sph21_4934</name>
</gene>
<dbReference type="KEGG" id="shg:Sph21_4934"/>
<proteinExistence type="predicted"/>
<reference evidence="1" key="1">
    <citation type="submission" date="2011-03" db="EMBL/GenBank/DDBJ databases">
        <title>Complete sequence of Sphingobacterium sp. 21.</title>
        <authorList>
            <consortium name="US DOE Joint Genome Institute"/>
            <person name="Lucas S."/>
            <person name="Copeland A."/>
            <person name="Lapidus A."/>
            <person name="Cheng J.-F."/>
            <person name="Goodwin L."/>
            <person name="Pitluck S."/>
            <person name="Davenport K."/>
            <person name="Detter J.C."/>
            <person name="Han C."/>
            <person name="Tapia R."/>
            <person name="Land M."/>
            <person name="Hauser L."/>
            <person name="Kyrpides N."/>
            <person name="Ivanova N."/>
            <person name="Ovchinnikova G."/>
            <person name="Pagani I."/>
            <person name="Siebers A.K."/>
            <person name="Allgaier M."/>
            <person name="Thelen M.P."/>
            <person name="Hugenholtz P."/>
            <person name="Woyke T."/>
        </authorList>
    </citation>
    <scope>NUCLEOTIDE SEQUENCE</scope>
    <source>
        <strain evidence="1">21</strain>
    </source>
</reference>
<dbReference type="OrthoDB" id="1850524at2"/>
<name>F4C8X2_SPHS2</name>
<dbReference type="eggNOG" id="COG2019">
    <property type="taxonomic scope" value="Bacteria"/>
</dbReference>
<dbReference type="Gene3D" id="3.40.50.300">
    <property type="entry name" value="P-loop containing nucleotide triphosphate hydrolases"/>
    <property type="match status" value="1"/>
</dbReference>
<dbReference type="SUPFAM" id="SSF52540">
    <property type="entry name" value="P-loop containing nucleoside triphosphate hydrolases"/>
    <property type="match status" value="1"/>
</dbReference>
<dbReference type="Pfam" id="PF13207">
    <property type="entry name" value="AAA_17"/>
    <property type="match status" value="1"/>
</dbReference>
<dbReference type="AlphaFoldDB" id="F4C8X2"/>
<dbReference type="PATRIC" id="fig|743722.3.peg.5233"/>